<protein>
    <recommendedName>
        <fullName evidence="11">Tryptophan--tRNA ligase, mitochondrial</fullName>
        <ecNumber evidence="3">6.1.1.2</ecNumber>
    </recommendedName>
    <alternativeName>
        <fullName evidence="9">Tryptophanyl-tRNA synthetase</fullName>
    </alternativeName>
</protein>
<dbReference type="NCBIfam" id="TIGR00233">
    <property type="entry name" value="trpS"/>
    <property type="match status" value="1"/>
</dbReference>
<organism evidence="14 15">
    <name type="scientific">[Emmonsia] crescens</name>
    <dbReference type="NCBI Taxonomy" id="73230"/>
    <lineage>
        <taxon>Eukaryota</taxon>
        <taxon>Fungi</taxon>
        <taxon>Dikarya</taxon>
        <taxon>Ascomycota</taxon>
        <taxon>Pezizomycotina</taxon>
        <taxon>Eurotiomycetes</taxon>
        <taxon>Eurotiomycetidae</taxon>
        <taxon>Onygenales</taxon>
        <taxon>Ajellomycetaceae</taxon>
        <taxon>Emergomyces</taxon>
    </lineage>
</organism>
<dbReference type="CDD" id="cd00806">
    <property type="entry name" value="TrpRS_core"/>
    <property type="match status" value="1"/>
</dbReference>
<keyword evidence="4 12" id="KW-0436">Ligase</keyword>
<dbReference type="InterPro" id="IPR014729">
    <property type="entry name" value="Rossmann-like_a/b/a_fold"/>
</dbReference>
<sequence>MSALFQRTHPEYSARNFSRLLHRQLNPSSSRCPRQSLRSASTSTTPSPPTSNGRIIFSGIQPTGVPHLGNYLGALRQWVLLQNKAVPSTKLIFSVVDLHALTIPQDPTILRQWRKQLLATLIAVGIDPKRSTIFFQSAVPAHSELMWILSTISSMGYLSRMTQWKSKLQLPEESTLENSDAKSRLKLGLFSYPVLQAADVLVHRATDVPVGEDQRQHLEFTREIANGFNHIYGPVLTMPVALISPAKRVMSLKQPTLKMSKSHADPRSRILLTDSAEEIHQKIKLALTDSEPGINYDPSRRPGVSNLIEILGHVQGGDESRSFAELGREHQSLSMRAFKGHVASTIAEHLKGIRERYLELTESTPSYIDTVAEDGAKVARENADITLRSVKDALGLC</sequence>
<evidence type="ECO:0000313" key="15">
    <source>
        <dbReference type="Proteomes" id="UP000034164"/>
    </source>
</evidence>
<dbReference type="EC" id="6.1.1.2" evidence="3"/>
<dbReference type="InterPro" id="IPR024109">
    <property type="entry name" value="Trp-tRNA-ligase_bac-type"/>
</dbReference>
<dbReference type="GO" id="GO:0004830">
    <property type="term" value="F:tryptophan-tRNA ligase activity"/>
    <property type="evidence" value="ECO:0007669"/>
    <property type="project" value="UniProtKB-EC"/>
</dbReference>
<evidence type="ECO:0000256" key="5">
    <source>
        <dbReference type="ARBA" id="ARBA00022741"/>
    </source>
</evidence>
<dbReference type="Gene3D" id="1.10.240.10">
    <property type="entry name" value="Tyrosyl-Transfer RNA Synthetase"/>
    <property type="match status" value="1"/>
</dbReference>
<dbReference type="AlphaFoldDB" id="A0A0G2I7I7"/>
<accession>A0A0G2I7I7</accession>
<reference evidence="15" key="1">
    <citation type="journal article" date="2015" name="PLoS Genet.">
        <title>The dynamic genome and transcriptome of the human fungal pathogen Blastomyces and close relative Emmonsia.</title>
        <authorList>
            <person name="Munoz J.F."/>
            <person name="Gauthier G.M."/>
            <person name="Desjardins C.A."/>
            <person name="Gallo J.E."/>
            <person name="Holder J."/>
            <person name="Sullivan T.D."/>
            <person name="Marty A.J."/>
            <person name="Carmen J.C."/>
            <person name="Chen Z."/>
            <person name="Ding L."/>
            <person name="Gujja S."/>
            <person name="Magrini V."/>
            <person name="Misas E."/>
            <person name="Mitreva M."/>
            <person name="Priest M."/>
            <person name="Saif S."/>
            <person name="Whiston E.A."/>
            <person name="Young S."/>
            <person name="Zeng Q."/>
            <person name="Goldman W.E."/>
            <person name="Mardis E.R."/>
            <person name="Taylor J.W."/>
            <person name="McEwen J.G."/>
            <person name="Clay O.K."/>
            <person name="Klein B.S."/>
            <person name="Cuomo C.A."/>
        </authorList>
    </citation>
    <scope>NUCLEOTIDE SEQUENCE [LARGE SCALE GENOMIC DNA]</scope>
    <source>
        <strain evidence="15">UAMH 3008</strain>
    </source>
</reference>
<dbReference type="VEuPathDB" id="FungiDB:EMCG_07817"/>
<evidence type="ECO:0000256" key="4">
    <source>
        <dbReference type="ARBA" id="ARBA00022598"/>
    </source>
</evidence>
<proteinExistence type="inferred from homology"/>
<dbReference type="Gene3D" id="3.40.50.620">
    <property type="entry name" value="HUPs"/>
    <property type="match status" value="1"/>
</dbReference>
<dbReference type="InterPro" id="IPR050203">
    <property type="entry name" value="Trp-tRNA_synthetase"/>
</dbReference>
<evidence type="ECO:0000256" key="3">
    <source>
        <dbReference type="ARBA" id="ARBA00013161"/>
    </source>
</evidence>
<dbReference type="Pfam" id="PF00579">
    <property type="entry name" value="tRNA-synt_1b"/>
    <property type="match status" value="1"/>
</dbReference>
<comment type="similarity">
    <text evidence="2 12">Belongs to the class-I aminoacyl-tRNA synthetase family.</text>
</comment>
<dbReference type="SUPFAM" id="SSF52374">
    <property type="entry name" value="Nucleotidylyl transferase"/>
    <property type="match status" value="1"/>
</dbReference>
<keyword evidence="8 12" id="KW-0030">Aminoacyl-tRNA synthetase</keyword>
<feature type="compositionally biased region" description="Polar residues" evidence="13">
    <location>
        <begin position="25"/>
        <end position="40"/>
    </location>
</feature>
<gene>
    <name evidence="14" type="ORF">EMCG_07817</name>
</gene>
<dbReference type="InterPro" id="IPR002306">
    <property type="entry name" value="Trp-tRNA-ligase"/>
</dbReference>
<evidence type="ECO:0000313" key="14">
    <source>
        <dbReference type="EMBL" id="KKZ66453.1"/>
    </source>
</evidence>
<dbReference type="GO" id="GO:0005524">
    <property type="term" value="F:ATP binding"/>
    <property type="evidence" value="ECO:0007669"/>
    <property type="project" value="UniProtKB-KW"/>
</dbReference>
<dbReference type="EMBL" id="LCZI01000483">
    <property type="protein sequence ID" value="KKZ66453.1"/>
    <property type="molecule type" value="Genomic_DNA"/>
</dbReference>
<feature type="region of interest" description="Disordered" evidence="13">
    <location>
        <begin position="25"/>
        <end position="54"/>
    </location>
</feature>
<evidence type="ECO:0000256" key="12">
    <source>
        <dbReference type="RuleBase" id="RU363036"/>
    </source>
</evidence>
<dbReference type="PANTHER" id="PTHR43766">
    <property type="entry name" value="TRYPTOPHAN--TRNA LIGASE, MITOCHONDRIAL"/>
    <property type="match status" value="1"/>
</dbReference>
<dbReference type="OrthoDB" id="15808at2759"/>
<evidence type="ECO:0000256" key="10">
    <source>
        <dbReference type="ARBA" id="ARBA00049929"/>
    </source>
</evidence>
<comment type="subcellular location">
    <subcellularLocation>
        <location evidence="1">Mitochondrion matrix</location>
    </subcellularLocation>
</comment>
<dbReference type="FunFam" id="3.40.50.620:FF:000082">
    <property type="entry name" value="MSW1p Mitochondrial tryptophanyl-tRNA synthetase"/>
    <property type="match status" value="1"/>
</dbReference>
<comment type="caution">
    <text evidence="14">The sequence shown here is derived from an EMBL/GenBank/DDBJ whole genome shotgun (WGS) entry which is preliminary data.</text>
</comment>
<name>A0A0G2I7I7_9EURO</name>
<evidence type="ECO:0000256" key="1">
    <source>
        <dbReference type="ARBA" id="ARBA00004305"/>
    </source>
</evidence>
<evidence type="ECO:0000256" key="6">
    <source>
        <dbReference type="ARBA" id="ARBA00022840"/>
    </source>
</evidence>
<evidence type="ECO:0000256" key="13">
    <source>
        <dbReference type="SAM" id="MobiDB-lite"/>
    </source>
</evidence>
<dbReference type="HAMAP" id="MF_00140_B">
    <property type="entry name" value="Trp_tRNA_synth_B"/>
    <property type="match status" value="1"/>
</dbReference>
<evidence type="ECO:0000256" key="11">
    <source>
        <dbReference type="ARBA" id="ARBA00069760"/>
    </source>
</evidence>
<evidence type="ECO:0000256" key="7">
    <source>
        <dbReference type="ARBA" id="ARBA00022917"/>
    </source>
</evidence>
<evidence type="ECO:0000256" key="2">
    <source>
        <dbReference type="ARBA" id="ARBA00005594"/>
    </source>
</evidence>
<dbReference type="InterPro" id="IPR001412">
    <property type="entry name" value="aa-tRNA-synth_I_CS"/>
</dbReference>
<keyword evidence="5 12" id="KW-0547">Nucleotide-binding</keyword>
<dbReference type="GO" id="GO:0005759">
    <property type="term" value="C:mitochondrial matrix"/>
    <property type="evidence" value="ECO:0007669"/>
    <property type="project" value="UniProtKB-SubCell"/>
</dbReference>
<keyword evidence="7 12" id="KW-0648">Protein biosynthesis</keyword>
<dbReference type="PANTHER" id="PTHR43766:SF1">
    <property type="entry name" value="TRYPTOPHAN--TRNA LIGASE, MITOCHONDRIAL"/>
    <property type="match status" value="1"/>
</dbReference>
<evidence type="ECO:0000256" key="8">
    <source>
        <dbReference type="ARBA" id="ARBA00023146"/>
    </source>
</evidence>
<dbReference type="PRINTS" id="PR01039">
    <property type="entry name" value="TRNASYNTHTRP"/>
</dbReference>
<dbReference type="PROSITE" id="PS00178">
    <property type="entry name" value="AA_TRNA_LIGASE_I"/>
    <property type="match status" value="1"/>
</dbReference>
<dbReference type="GO" id="GO:0070183">
    <property type="term" value="P:mitochondrial tryptophanyl-tRNA aminoacylation"/>
    <property type="evidence" value="ECO:0007669"/>
    <property type="project" value="EnsemblFungi"/>
</dbReference>
<evidence type="ECO:0000256" key="9">
    <source>
        <dbReference type="ARBA" id="ARBA00030268"/>
    </source>
</evidence>
<dbReference type="Proteomes" id="UP000034164">
    <property type="component" value="Unassembled WGS sequence"/>
</dbReference>
<dbReference type="InterPro" id="IPR002305">
    <property type="entry name" value="aa-tRNA-synth_Ic"/>
</dbReference>
<comment type="catalytic activity">
    <reaction evidence="10">
        <text>tRNA(Trp) + L-tryptophan + ATP = L-tryptophyl-tRNA(Trp) + AMP + diphosphate + H(+)</text>
        <dbReference type="Rhea" id="RHEA:24080"/>
        <dbReference type="Rhea" id="RHEA-COMP:9671"/>
        <dbReference type="Rhea" id="RHEA-COMP:9705"/>
        <dbReference type="ChEBI" id="CHEBI:15378"/>
        <dbReference type="ChEBI" id="CHEBI:30616"/>
        <dbReference type="ChEBI" id="CHEBI:33019"/>
        <dbReference type="ChEBI" id="CHEBI:57912"/>
        <dbReference type="ChEBI" id="CHEBI:78442"/>
        <dbReference type="ChEBI" id="CHEBI:78535"/>
        <dbReference type="ChEBI" id="CHEBI:456215"/>
        <dbReference type="EC" id="6.1.1.2"/>
    </reaction>
</comment>
<keyword evidence="6 12" id="KW-0067">ATP-binding</keyword>
<dbReference type="FunFam" id="1.10.240.10:FF:000002">
    <property type="entry name" value="Tryptophan--tRNA ligase"/>
    <property type="match status" value="1"/>
</dbReference>